<keyword evidence="1" id="KW-0732">Signal</keyword>
<evidence type="ECO:0000313" key="2">
    <source>
        <dbReference type="EMBL" id="GAA4467394.1"/>
    </source>
</evidence>
<reference evidence="3" key="1">
    <citation type="journal article" date="2019" name="Int. J. Syst. Evol. Microbiol.">
        <title>The Global Catalogue of Microorganisms (GCM) 10K type strain sequencing project: providing services to taxonomists for standard genome sequencing and annotation.</title>
        <authorList>
            <consortium name="The Broad Institute Genomics Platform"/>
            <consortium name="The Broad Institute Genome Sequencing Center for Infectious Disease"/>
            <person name="Wu L."/>
            <person name="Ma J."/>
        </authorList>
    </citation>
    <scope>NUCLEOTIDE SEQUENCE [LARGE SCALE GENOMIC DNA]</scope>
    <source>
        <strain evidence="3">JCM 17927</strain>
    </source>
</reference>
<evidence type="ECO:0000256" key="1">
    <source>
        <dbReference type="SAM" id="SignalP"/>
    </source>
</evidence>
<evidence type="ECO:0008006" key="4">
    <source>
        <dbReference type="Google" id="ProtNLM"/>
    </source>
</evidence>
<keyword evidence="3" id="KW-1185">Reference proteome</keyword>
<comment type="caution">
    <text evidence="2">The sequence shown here is derived from an EMBL/GenBank/DDBJ whole genome shotgun (WGS) entry which is preliminary data.</text>
</comment>
<protein>
    <recommendedName>
        <fullName evidence="4">Lipocalin-like domain-containing protein</fullName>
    </recommendedName>
</protein>
<sequence>MNLFINARRSVMLVLLAAVSFTACKKEVEPDPDMASQIAGSYTYTEAKIGGKTYPASQTNIKGSVKVIRETANTVSLDLNIRAKSDNSDFLVGSVDGIELTDAGSGTIGLRVESDEIAQVKGDKIIIKSTDDTGAQFTITAEKN</sequence>
<evidence type="ECO:0000313" key="3">
    <source>
        <dbReference type="Proteomes" id="UP001501175"/>
    </source>
</evidence>
<name>A0ABP8NKM5_9BACT</name>
<proteinExistence type="predicted"/>
<feature type="signal peptide" evidence="1">
    <location>
        <begin position="1"/>
        <end position="25"/>
    </location>
</feature>
<feature type="chain" id="PRO_5045516667" description="Lipocalin-like domain-containing protein" evidence="1">
    <location>
        <begin position="26"/>
        <end position="144"/>
    </location>
</feature>
<dbReference type="EMBL" id="BAABHD010000082">
    <property type="protein sequence ID" value="GAA4467394.1"/>
    <property type="molecule type" value="Genomic_DNA"/>
</dbReference>
<dbReference type="RefSeq" id="WP_345248420.1">
    <property type="nucleotide sequence ID" value="NZ_BAABHD010000082.1"/>
</dbReference>
<accession>A0ABP8NKM5</accession>
<dbReference type="Proteomes" id="UP001501175">
    <property type="component" value="Unassembled WGS sequence"/>
</dbReference>
<organism evidence="2 3">
    <name type="scientific">Nibrella saemangeumensis</name>
    <dbReference type="NCBI Taxonomy" id="1084526"/>
    <lineage>
        <taxon>Bacteria</taxon>
        <taxon>Pseudomonadati</taxon>
        <taxon>Bacteroidota</taxon>
        <taxon>Cytophagia</taxon>
        <taxon>Cytophagales</taxon>
        <taxon>Spirosomataceae</taxon>
        <taxon>Nibrella</taxon>
    </lineage>
</organism>
<gene>
    <name evidence="2" type="ORF">GCM10023189_51000</name>
</gene>